<evidence type="ECO:0000313" key="2">
    <source>
        <dbReference type="EMBL" id="JAH98029.1"/>
    </source>
</evidence>
<organism evidence="2">
    <name type="scientific">Anguilla anguilla</name>
    <name type="common">European freshwater eel</name>
    <name type="synonym">Muraena anguilla</name>
    <dbReference type="NCBI Taxonomy" id="7936"/>
    <lineage>
        <taxon>Eukaryota</taxon>
        <taxon>Metazoa</taxon>
        <taxon>Chordata</taxon>
        <taxon>Craniata</taxon>
        <taxon>Vertebrata</taxon>
        <taxon>Euteleostomi</taxon>
        <taxon>Actinopterygii</taxon>
        <taxon>Neopterygii</taxon>
        <taxon>Teleostei</taxon>
        <taxon>Anguilliformes</taxon>
        <taxon>Anguillidae</taxon>
        <taxon>Anguilla</taxon>
    </lineage>
</organism>
<proteinExistence type="predicted"/>
<sequence>MILMLLYTSVNQLNQKLIPVRGCGYSVTQRHSLVMAYEQKTFTSGSQAMGEDDEESRKNEKKSTIGRMKLLAPKSRLGIDRQPK</sequence>
<accession>A0A0E9X5Z5</accession>
<name>A0A0E9X5Z5_ANGAN</name>
<reference evidence="2" key="2">
    <citation type="journal article" date="2015" name="Fish Shellfish Immunol.">
        <title>Early steps in the European eel (Anguilla anguilla)-Vibrio vulnificus interaction in the gills: Role of the RtxA13 toxin.</title>
        <authorList>
            <person name="Callol A."/>
            <person name="Pajuelo D."/>
            <person name="Ebbesson L."/>
            <person name="Teles M."/>
            <person name="MacKenzie S."/>
            <person name="Amaro C."/>
        </authorList>
    </citation>
    <scope>NUCLEOTIDE SEQUENCE</scope>
</reference>
<evidence type="ECO:0000256" key="1">
    <source>
        <dbReference type="SAM" id="MobiDB-lite"/>
    </source>
</evidence>
<dbReference type="EMBL" id="GBXM01010548">
    <property type="protein sequence ID" value="JAH98029.1"/>
    <property type="molecule type" value="Transcribed_RNA"/>
</dbReference>
<dbReference type="AlphaFoldDB" id="A0A0E9X5Z5"/>
<protein>
    <submittedName>
        <fullName evidence="2">Uncharacterized protein</fullName>
    </submittedName>
</protein>
<reference evidence="2" key="1">
    <citation type="submission" date="2014-11" db="EMBL/GenBank/DDBJ databases">
        <authorList>
            <person name="Amaro Gonzalez C."/>
        </authorList>
    </citation>
    <scope>NUCLEOTIDE SEQUENCE</scope>
</reference>
<feature type="region of interest" description="Disordered" evidence="1">
    <location>
        <begin position="44"/>
        <end position="67"/>
    </location>
</feature>